<dbReference type="Pfam" id="PF01144">
    <property type="entry name" value="CoA_trans"/>
    <property type="match status" value="1"/>
</dbReference>
<gene>
    <name evidence="1" type="ORF">G5B40_19135</name>
</gene>
<reference evidence="1 2" key="1">
    <citation type="submission" date="2020-02" db="EMBL/GenBank/DDBJ databases">
        <title>complete genome sequence of Rhodobacteraceae bacterium.</title>
        <authorList>
            <person name="Park J."/>
            <person name="Kim Y.-S."/>
            <person name="Kim K.-H."/>
        </authorList>
    </citation>
    <scope>NUCLEOTIDE SEQUENCE [LARGE SCALE GENOMIC DNA]</scope>
    <source>
        <strain evidence="1 2">RR4-56</strain>
    </source>
</reference>
<proteinExistence type="predicted"/>
<keyword evidence="2" id="KW-1185">Reference proteome</keyword>
<dbReference type="Gene3D" id="3.40.1080.10">
    <property type="entry name" value="Glutaconate Coenzyme A-transferase"/>
    <property type="match status" value="1"/>
</dbReference>
<sequence length="279" mass="29195">MTAKTPFFDSPDDLARLVPDGASIAIAKEPSSPFALARALIRRGARNLHLVTVPTAGLIADLLIGAGAVRLVETSGVSLGEFGPAPRFASAVKSGAVEIRDATCPAVYAALQAGEKGQPFAPIRGVLGSDLLARRPDWRVIDNPFSDGEDPVVLLAPIRPDFALIHADRADRFGNVFVGGRHEFKTMAHAARQTLVTVEEIVDHDLREDEATAANLIGGLYVAGLAAAPGGARPAAAPGRYAADEAHVASYAKRARDEADFADYLAAEVFGRTPAAAAE</sequence>
<dbReference type="AlphaFoldDB" id="A0A7M3T5T8"/>
<dbReference type="KEGG" id="hdh:G5B40_19135"/>
<evidence type="ECO:0000313" key="2">
    <source>
        <dbReference type="Proteomes" id="UP000503336"/>
    </source>
</evidence>
<dbReference type="GO" id="GO:0008410">
    <property type="term" value="F:CoA-transferase activity"/>
    <property type="evidence" value="ECO:0007669"/>
    <property type="project" value="InterPro"/>
</dbReference>
<dbReference type="InterPro" id="IPR037171">
    <property type="entry name" value="NagB/RpiA_transferase-like"/>
</dbReference>
<dbReference type="Gene3D" id="3.30.30.40">
    <property type="match status" value="1"/>
</dbReference>
<accession>A0A7M3T5T8</accession>
<dbReference type="EMBL" id="CP049056">
    <property type="protein sequence ID" value="QIE57369.1"/>
    <property type="molecule type" value="Genomic_DNA"/>
</dbReference>
<organism evidence="1 2">
    <name type="scientific">Pikeienuella piscinae</name>
    <dbReference type="NCBI Taxonomy" id="2748098"/>
    <lineage>
        <taxon>Bacteria</taxon>
        <taxon>Pseudomonadati</taxon>
        <taxon>Pseudomonadota</taxon>
        <taxon>Alphaproteobacteria</taxon>
        <taxon>Rhodobacterales</taxon>
        <taxon>Paracoccaceae</taxon>
        <taxon>Pikeienuella</taxon>
    </lineage>
</organism>
<evidence type="ECO:0000313" key="1">
    <source>
        <dbReference type="EMBL" id="QIE57369.1"/>
    </source>
</evidence>
<dbReference type="SUPFAM" id="SSF100950">
    <property type="entry name" value="NagB/RpiA/CoA transferase-like"/>
    <property type="match status" value="1"/>
</dbReference>
<name>A0A7M3T5T8_9RHOB</name>
<dbReference type="Proteomes" id="UP000503336">
    <property type="component" value="Chromosome"/>
</dbReference>
<dbReference type="InterPro" id="IPR004165">
    <property type="entry name" value="CoA_trans_fam_I"/>
</dbReference>
<dbReference type="SMART" id="SM00882">
    <property type="entry name" value="CoA_trans"/>
    <property type="match status" value="1"/>
</dbReference>
<dbReference type="RefSeq" id="WP_165102183.1">
    <property type="nucleotide sequence ID" value="NZ_CP049056.1"/>
</dbReference>
<protein>
    <submittedName>
        <fullName evidence="1">CoA synthetase</fullName>
    </submittedName>
</protein>